<dbReference type="InterPro" id="IPR052169">
    <property type="entry name" value="CW_Biosynth-Accessory"/>
</dbReference>
<gene>
    <name evidence="3" type="ORF">FNH05_06500</name>
</gene>
<evidence type="ECO:0000256" key="1">
    <source>
        <dbReference type="ARBA" id="ARBA00005662"/>
    </source>
</evidence>
<sequence>MRADAVSLLLCGDVMLGRGVDQVLPHPGPPELWERSLDDARAYVMLAERANGLIPRPVGFAWPWGAALAALSRFAPDVRVLNLETSVTADGEFAPGKGVHYRLNPANLRCLTAAGPDVCVLANNHVLDFGPRGLEDTLTALSEAGLRYAGAGRTRAEAEGPVVAAARDDGRGAVVVAGASESSGVPPEWAAGPDRPGVALVSERSGRAALTLAGRALAAKRPGDVTVVSLHWGSNWGYGVPAEQRRFAHRLIDAGVDVVYGHSSHHPRPIEVYRGKLILYGCGDLINDYEGIRGYEDYRDDLRLLYFASVATSTGELAALRMVPFQARRLRLEPASPDDVGWLRATLDRISRPYGPAVAEAPDGTLVLA</sequence>
<dbReference type="Pfam" id="PF09587">
    <property type="entry name" value="PGA_cap"/>
    <property type="match status" value="1"/>
</dbReference>
<dbReference type="PANTHER" id="PTHR33393:SF11">
    <property type="entry name" value="POLYGLUTAMINE SYNTHESIS ACCESSORY PROTEIN RV0574C-RELATED"/>
    <property type="match status" value="1"/>
</dbReference>
<dbReference type="SMART" id="SM00854">
    <property type="entry name" value="PGA_cap"/>
    <property type="match status" value="1"/>
</dbReference>
<evidence type="ECO:0000313" key="3">
    <source>
        <dbReference type="EMBL" id="TVT58454.1"/>
    </source>
</evidence>
<dbReference type="PANTHER" id="PTHR33393">
    <property type="entry name" value="POLYGLUTAMINE SYNTHESIS ACCESSORY PROTEIN RV0574C-RELATED"/>
    <property type="match status" value="1"/>
</dbReference>
<dbReference type="CDD" id="cd07381">
    <property type="entry name" value="MPP_CapA"/>
    <property type="match status" value="1"/>
</dbReference>
<dbReference type="RefSeq" id="WP_144586364.1">
    <property type="nucleotide sequence ID" value="NZ_VJWX01000038.1"/>
</dbReference>
<organism evidence="3 4">
    <name type="scientific">Amycolatopsis rhizosphaerae</name>
    <dbReference type="NCBI Taxonomy" id="2053003"/>
    <lineage>
        <taxon>Bacteria</taxon>
        <taxon>Bacillati</taxon>
        <taxon>Actinomycetota</taxon>
        <taxon>Actinomycetes</taxon>
        <taxon>Pseudonocardiales</taxon>
        <taxon>Pseudonocardiaceae</taxon>
        <taxon>Amycolatopsis</taxon>
    </lineage>
</organism>
<evidence type="ECO:0000313" key="4">
    <source>
        <dbReference type="Proteomes" id="UP000320011"/>
    </source>
</evidence>
<dbReference type="Proteomes" id="UP000320011">
    <property type="component" value="Unassembled WGS sequence"/>
</dbReference>
<dbReference type="Gene3D" id="3.60.21.10">
    <property type="match status" value="1"/>
</dbReference>
<dbReference type="InterPro" id="IPR029052">
    <property type="entry name" value="Metallo-depent_PP-like"/>
</dbReference>
<protein>
    <submittedName>
        <fullName evidence="3">CapA family protein</fullName>
    </submittedName>
</protein>
<proteinExistence type="inferred from homology"/>
<comment type="similarity">
    <text evidence="1">Belongs to the CapA family.</text>
</comment>
<reference evidence="3 4" key="2">
    <citation type="submission" date="2019-08" db="EMBL/GenBank/DDBJ databases">
        <title>Amycolatopsis acidicola sp. nov., isolated from peat swamp forest soil.</title>
        <authorList>
            <person name="Srisuk N."/>
        </authorList>
    </citation>
    <scope>NUCLEOTIDE SEQUENCE [LARGE SCALE GENOMIC DNA]</scope>
    <source>
        <strain evidence="3 4">TBRC 6029</strain>
    </source>
</reference>
<dbReference type="EMBL" id="VJWX01000038">
    <property type="protein sequence ID" value="TVT58454.1"/>
    <property type="molecule type" value="Genomic_DNA"/>
</dbReference>
<keyword evidence="4" id="KW-1185">Reference proteome</keyword>
<reference evidence="3 4" key="1">
    <citation type="submission" date="2019-07" db="EMBL/GenBank/DDBJ databases">
        <authorList>
            <person name="Duangmal K."/>
            <person name="Teo W.F.A."/>
        </authorList>
    </citation>
    <scope>NUCLEOTIDE SEQUENCE [LARGE SCALE GENOMIC DNA]</scope>
    <source>
        <strain evidence="3 4">TBRC 6029</strain>
    </source>
</reference>
<dbReference type="OrthoDB" id="9810718at2"/>
<comment type="caution">
    <text evidence="3">The sequence shown here is derived from an EMBL/GenBank/DDBJ whole genome shotgun (WGS) entry which is preliminary data.</text>
</comment>
<evidence type="ECO:0000259" key="2">
    <source>
        <dbReference type="SMART" id="SM00854"/>
    </source>
</evidence>
<dbReference type="SUPFAM" id="SSF56300">
    <property type="entry name" value="Metallo-dependent phosphatases"/>
    <property type="match status" value="1"/>
</dbReference>
<accession>A0A558DBQ3</accession>
<dbReference type="AlphaFoldDB" id="A0A558DBQ3"/>
<name>A0A558DBQ3_9PSEU</name>
<feature type="domain" description="Capsule synthesis protein CapA" evidence="2">
    <location>
        <begin position="7"/>
        <end position="289"/>
    </location>
</feature>
<dbReference type="InterPro" id="IPR019079">
    <property type="entry name" value="Capsule_synth_CapA"/>
</dbReference>